<comment type="caution">
    <text evidence="2">The sequence shown here is derived from an EMBL/GenBank/DDBJ whole genome shotgun (WGS) entry which is preliminary data.</text>
</comment>
<dbReference type="PANTHER" id="PTHR34153:SF2">
    <property type="entry name" value="SI:CH211-262H13.3-RELATED"/>
    <property type="match status" value="1"/>
</dbReference>
<feature type="compositionally biased region" description="Basic residues" evidence="1">
    <location>
        <begin position="91"/>
        <end position="101"/>
    </location>
</feature>
<feature type="compositionally biased region" description="Basic and acidic residues" evidence="1">
    <location>
        <begin position="31"/>
        <end position="46"/>
    </location>
</feature>
<dbReference type="PANTHER" id="PTHR34153">
    <property type="entry name" value="SI:CH211-262H13.3-RELATED-RELATED"/>
    <property type="match status" value="1"/>
</dbReference>
<reference evidence="2 3" key="1">
    <citation type="submission" date="2024-02" db="EMBL/GenBank/DDBJ databases">
        <title>Chromosome-level genome assembly of the Eurasian Minnow (Phoxinus phoxinus).</title>
        <authorList>
            <person name="Oriowo T.O."/>
            <person name="Martin S."/>
            <person name="Stange M."/>
            <person name="Chrysostomakis Y."/>
            <person name="Brown T."/>
            <person name="Winkler S."/>
            <person name="Kukowka S."/>
            <person name="Myers E.W."/>
            <person name="Bohne A."/>
        </authorList>
    </citation>
    <scope>NUCLEOTIDE SEQUENCE [LARGE SCALE GENOMIC DNA]</scope>
    <source>
        <strain evidence="2">ZFMK-TIS-60720</strain>
        <tissue evidence="2">Whole Organism</tissue>
    </source>
</reference>
<gene>
    <name evidence="2" type="ORF">R3I93_008326</name>
</gene>
<dbReference type="EMBL" id="JAYKXH010000008">
    <property type="protein sequence ID" value="KAK7160635.1"/>
    <property type="molecule type" value="Genomic_DNA"/>
</dbReference>
<feature type="compositionally biased region" description="Polar residues" evidence="1">
    <location>
        <begin position="69"/>
        <end position="84"/>
    </location>
</feature>
<accession>A0AAN9D689</accession>
<evidence type="ECO:0000313" key="3">
    <source>
        <dbReference type="Proteomes" id="UP001364617"/>
    </source>
</evidence>
<organism evidence="2 3">
    <name type="scientific">Phoxinus phoxinus</name>
    <name type="common">Eurasian minnow</name>
    <dbReference type="NCBI Taxonomy" id="58324"/>
    <lineage>
        <taxon>Eukaryota</taxon>
        <taxon>Metazoa</taxon>
        <taxon>Chordata</taxon>
        <taxon>Craniata</taxon>
        <taxon>Vertebrata</taxon>
        <taxon>Euteleostomi</taxon>
        <taxon>Actinopterygii</taxon>
        <taxon>Neopterygii</taxon>
        <taxon>Teleostei</taxon>
        <taxon>Ostariophysi</taxon>
        <taxon>Cypriniformes</taxon>
        <taxon>Leuciscidae</taxon>
        <taxon>Phoxininae</taxon>
        <taxon>Phoxinus</taxon>
    </lineage>
</organism>
<evidence type="ECO:0008006" key="4">
    <source>
        <dbReference type="Google" id="ProtNLM"/>
    </source>
</evidence>
<evidence type="ECO:0000313" key="2">
    <source>
        <dbReference type="EMBL" id="KAK7160635.1"/>
    </source>
</evidence>
<name>A0AAN9D689_9TELE</name>
<proteinExistence type="predicted"/>
<dbReference type="AlphaFoldDB" id="A0AAN9D689"/>
<sequence>MPDKKLWSKHQVRIFSDTDDYDLARFRARKALETSHVEDSDDDNRGRKVIPPRRFREEEVLPSQPGWAKQTQSFHENGGSSQDDIASLQAKKNKTKPKNRSRLAETTLETEGTDEVPSTSTLQPQSSSTSQQIQEISQLFDGLERRILLKLDQIHADIKSAIGIQSVSQPSTSASDLFEVLEEPCKSVEELEELCEKLTAVDFRKKIIRYLCLQSAGSLGDGIRRMLKKIGDNSLWAEYSYKGRKGKRAFQHLLINDVIIRACSKVYPHHKTQNVEDMIAVTLKHAPHREKAKKNVQVPSLRVESDVEE</sequence>
<evidence type="ECO:0000256" key="1">
    <source>
        <dbReference type="SAM" id="MobiDB-lite"/>
    </source>
</evidence>
<keyword evidence="3" id="KW-1185">Reference proteome</keyword>
<protein>
    <recommendedName>
        <fullName evidence="4">DUF4806 domain-containing protein</fullName>
    </recommendedName>
</protein>
<feature type="compositionally biased region" description="Low complexity" evidence="1">
    <location>
        <begin position="117"/>
        <end position="130"/>
    </location>
</feature>
<dbReference type="Proteomes" id="UP001364617">
    <property type="component" value="Unassembled WGS sequence"/>
</dbReference>
<feature type="region of interest" description="Disordered" evidence="1">
    <location>
        <begin position="31"/>
        <end position="130"/>
    </location>
</feature>